<evidence type="ECO:0000256" key="1">
    <source>
        <dbReference type="ARBA" id="ARBA00004141"/>
    </source>
</evidence>
<dbReference type="GO" id="GO:0071786">
    <property type="term" value="P:endoplasmic reticulum tubular network organization"/>
    <property type="evidence" value="ECO:0007669"/>
    <property type="project" value="TreeGrafter"/>
</dbReference>
<dbReference type="GO" id="GO:0016020">
    <property type="term" value="C:membrane"/>
    <property type="evidence" value="ECO:0007669"/>
    <property type="project" value="UniProtKB-SubCell"/>
</dbReference>
<evidence type="ECO:0000313" key="7">
    <source>
        <dbReference type="EMBL" id="KRZ99078.1"/>
    </source>
</evidence>
<keyword evidence="4 6" id="KW-0472">Membrane</keyword>
<gene>
    <name evidence="7" type="ORF">AC631_05154</name>
</gene>
<feature type="transmembrane region" description="Helical" evidence="6">
    <location>
        <begin position="88"/>
        <end position="106"/>
    </location>
</feature>
<reference evidence="7 8" key="1">
    <citation type="submission" date="2015-11" db="EMBL/GenBank/DDBJ databases">
        <title>The genome of Debaryomyces fabryi.</title>
        <authorList>
            <person name="Tafer H."/>
            <person name="Lopandic K."/>
        </authorList>
    </citation>
    <scope>NUCLEOTIDE SEQUENCE [LARGE SCALE GENOMIC DNA]</scope>
    <source>
        <strain evidence="7 8">CBS 789</strain>
    </source>
</reference>
<dbReference type="AlphaFoldDB" id="A0A0V1PS71"/>
<evidence type="ECO:0000256" key="4">
    <source>
        <dbReference type="ARBA" id="ARBA00023136"/>
    </source>
</evidence>
<dbReference type="PANTHER" id="PTHR12703">
    <property type="entry name" value="TRANSMEMBRANE PROTEIN 33"/>
    <property type="match status" value="1"/>
</dbReference>
<feature type="region of interest" description="Disordered" evidence="5">
    <location>
        <begin position="1"/>
        <end position="30"/>
    </location>
</feature>
<keyword evidence="2 6" id="KW-0812">Transmembrane</keyword>
<keyword evidence="3 6" id="KW-1133">Transmembrane helix</keyword>
<evidence type="ECO:0000313" key="8">
    <source>
        <dbReference type="Proteomes" id="UP000054251"/>
    </source>
</evidence>
<feature type="compositionally biased region" description="Polar residues" evidence="5">
    <location>
        <begin position="1"/>
        <end position="11"/>
    </location>
</feature>
<feature type="transmembrane region" description="Helical" evidence="6">
    <location>
        <begin position="199"/>
        <end position="215"/>
    </location>
</feature>
<feature type="transmembrane region" description="Helical" evidence="6">
    <location>
        <begin position="126"/>
        <end position="151"/>
    </location>
</feature>
<evidence type="ECO:0008006" key="9">
    <source>
        <dbReference type="Google" id="ProtNLM"/>
    </source>
</evidence>
<evidence type="ECO:0000256" key="2">
    <source>
        <dbReference type="ARBA" id="ARBA00022692"/>
    </source>
</evidence>
<dbReference type="InterPro" id="IPR051645">
    <property type="entry name" value="PER33/POM33_regulator"/>
</dbReference>
<evidence type="ECO:0000256" key="5">
    <source>
        <dbReference type="SAM" id="MobiDB-lite"/>
    </source>
</evidence>
<comment type="caution">
    <text evidence="7">The sequence shown here is derived from an EMBL/GenBank/DDBJ whole genome shotgun (WGS) entry which is preliminary data.</text>
</comment>
<dbReference type="GO" id="GO:0061024">
    <property type="term" value="P:membrane organization"/>
    <property type="evidence" value="ECO:0007669"/>
    <property type="project" value="TreeGrafter"/>
</dbReference>
<organism evidence="7 8">
    <name type="scientific">Debaryomyces fabryi</name>
    <dbReference type="NCBI Taxonomy" id="58627"/>
    <lineage>
        <taxon>Eukaryota</taxon>
        <taxon>Fungi</taxon>
        <taxon>Dikarya</taxon>
        <taxon>Ascomycota</taxon>
        <taxon>Saccharomycotina</taxon>
        <taxon>Pichiomycetes</taxon>
        <taxon>Debaryomycetaceae</taxon>
        <taxon>Debaryomyces</taxon>
    </lineage>
</organism>
<comment type="subcellular location">
    <subcellularLocation>
        <location evidence="1">Membrane</location>
        <topology evidence="1">Multi-pass membrane protein</topology>
    </subcellularLocation>
</comment>
<feature type="transmembrane region" description="Helical" evidence="6">
    <location>
        <begin position="59"/>
        <end position="79"/>
    </location>
</feature>
<dbReference type="EMBL" id="LMYN01000176">
    <property type="protein sequence ID" value="KRZ99078.1"/>
    <property type="molecule type" value="Genomic_DNA"/>
</dbReference>
<protein>
    <recommendedName>
        <fullName evidence="9">Nucleoporin POM33</fullName>
    </recommendedName>
</protein>
<sequence length="262" mass="30250">MSTVPNGNNQMAEHAAAKAEDASKATPITNTTVAPEHKKKKLVRKQAGSNQLKYKAWQFGHIFTIVFGVITFTFQIFLLPNKWYINSICYRLSLLGSMVALTATFSHKFGIKFLPPFPTLIAQQNFQYLILAIIWCFTFKSIFKIIPYFLISTLQLSAHKNIEAVTKHLAQLASFIAYDELFLIVYLLLRTLLFRNTSGYQLTAFLFFYWLRILYNKETGNLFRSVVTRLDGKVTTSTKNEKVLHYWSKIKKFLDAKQYDKV</sequence>
<evidence type="ECO:0000256" key="6">
    <source>
        <dbReference type="SAM" id="Phobius"/>
    </source>
</evidence>
<proteinExistence type="predicted"/>
<dbReference type="GO" id="GO:0005783">
    <property type="term" value="C:endoplasmic reticulum"/>
    <property type="evidence" value="ECO:0007669"/>
    <property type="project" value="TreeGrafter"/>
</dbReference>
<accession>A0A0V1PS71</accession>
<evidence type="ECO:0000256" key="3">
    <source>
        <dbReference type="ARBA" id="ARBA00022989"/>
    </source>
</evidence>
<dbReference type="RefSeq" id="XP_015465181.1">
    <property type="nucleotide sequence ID" value="XM_015613983.1"/>
</dbReference>
<name>A0A0V1PS71_9ASCO</name>
<dbReference type="OrthoDB" id="5581259at2759"/>
<dbReference type="PANTHER" id="PTHR12703:SF3">
    <property type="entry name" value="ABR032WP"/>
    <property type="match status" value="1"/>
</dbReference>
<dbReference type="Proteomes" id="UP000054251">
    <property type="component" value="Unassembled WGS sequence"/>
</dbReference>
<feature type="transmembrane region" description="Helical" evidence="6">
    <location>
        <begin position="172"/>
        <end position="193"/>
    </location>
</feature>
<dbReference type="GeneID" id="26842163"/>
<keyword evidence="8" id="KW-1185">Reference proteome</keyword>